<dbReference type="EMBL" id="MU275868">
    <property type="protein sequence ID" value="KAI0049877.1"/>
    <property type="molecule type" value="Genomic_DNA"/>
</dbReference>
<reference evidence="1" key="2">
    <citation type="journal article" date="2022" name="New Phytol.">
        <title>Evolutionary transition to the ectomycorrhizal habit in the genomes of a hyperdiverse lineage of mushroom-forming fungi.</title>
        <authorList>
            <person name="Looney B."/>
            <person name="Miyauchi S."/>
            <person name="Morin E."/>
            <person name="Drula E."/>
            <person name="Courty P.E."/>
            <person name="Kohler A."/>
            <person name="Kuo A."/>
            <person name="LaButti K."/>
            <person name="Pangilinan J."/>
            <person name="Lipzen A."/>
            <person name="Riley R."/>
            <person name="Andreopoulos W."/>
            <person name="He G."/>
            <person name="Johnson J."/>
            <person name="Nolan M."/>
            <person name="Tritt A."/>
            <person name="Barry K.W."/>
            <person name="Grigoriev I.V."/>
            <person name="Nagy L.G."/>
            <person name="Hibbett D."/>
            <person name="Henrissat B."/>
            <person name="Matheny P.B."/>
            <person name="Labbe J."/>
            <person name="Martin F.M."/>
        </authorList>
    </citation>
    <scope>NUCLEOTIDE SEQUENCE</scope>
    <source>
        <strain evidence="1">FP105234-sp</strain>
    </source>
</reference>
<sequence>MQALALFVQLALAGYVLATVPLTNIERKTTFPIVPNKFIVEFNTATDIPGKRSDETTRAHVLRSWTERGVGFHVGHEYNAPGLFVGAAITLNDVKQLGQTAGVLAIRPSYTYQAPKPVFSHVITGTSDPAVPPETQSTHILTGVDKLHAQGIFGTGVKIGMWIDYTHPALGGAIGPGHKIVGGYDFVGDDYTGHGTHVAVSVHIGILGADPDNLFNISGVAYEASLSAYRIFGCSDDGTVTDDIIVAALLLGRSEEQDILTLSLGGADGWTESTSSVVASRLAATGTVVTIAAGNDGDTGSWFTSGPGNGVDVISVASLDNTVVQLQNATVHGVANPGIPYYQLWPLPIPGEWPIYATSNDTTIVDDACDPLPDSTPDLSVFLTVVRRGTCTFAQKLTNIADKGGNVVLIYDNGNGFTLIDTGNFTNATLIQAADGIWLVSQFIAGAPITISFPQSGGSFAFPDSSGGLISSFTSYGPTNDLYFKPAVAAPGGNILSTFPVPLGSYAVMSGTSMATPFLAGSAALLLGVKGKTTAVALAARSLFETTAQTIGSDHTDAAPLQTVTQQGAGLVDVFTAIHTETLVTPGQLVLNDTANYKGFQSFTIVNTGNTVKNYTLNHSPAGTALTYQPGTILPADGPVPLSTNYATVKLSATSLTLHPGQSSTSLPTLHRHDPSTYPVFSGFIKIQSETETTHVTYLGLKGSLKDVQVVDNTNAAFGFDIPALIDADGDVQTGPQNYTFSGSDVPLVLNRLAFGTPMLRYDLVQPDISLVTTLNQRSLKDGTPVLERSVFSFPHGKPNTFAQVSIVGSLFEIDYVPRDYETRYHTLQFSAQFANGTDIPTGNYRILLRALTVTGDNTQEKDFESWLSPIVGVFPNGTSGSA</sequence>
<proteinExistence type="predicted"/>
<gene>
    <name evidence="1" type="ORF">FA95DRAFT_1556393</name>
</gene>
<organism evidence="1 2">
    <name type="scientific">Auriscalpium vulgare</name>
    <dbReference type="NCBI Taxonomy" id="40419"/>
    <lineage>
        <taxon>Eukaryota</taxon>
        <taxon>Fungi</taxon>
        <taxon>Dikarya</taxon>
        <taxon>Basidiomycota</taxon>
        <taxon>Agaricomycotina</taxon>
        <taxon>Agaricomycetes</taxon>
        <taxon>Russulales</taxon>
        <taxon>Auriscalpiaceae</taxon>
        <taxon>Auriscalpium</taxon>
    </lineage>
</organism>
<accession>A0ACB8S173</accession>
<keyword evidence="2" id="KW-1185">Reference proteome</keyword>
<evidence type="ECO:0000313" key="1">
    <source>
        <dbReference type="EMBL" id="KAI0049877.1"/>
    </source>
</evidence>
<name>A0ACB8S173_9AGAM</name>
<dbReference type="Proteomes" id="UP000814033">
    <property type="component" value="Unassembled WGS sequence"/>
</dbReference>
<protein>
    <submittedName>
        <fullName evidence="1">Subtilisin-like protease</fullName>
    </submittedName>
</protein>
<comment type="caution">
    <text evidence="1">The sequence shown here is derived from an EMBL/GenBank/DDBJ whole genome shotgun (WGS) entry which is preliminary data.</text>
</comment>
<evidence type="ECO:0000313" key="2">
    <source>
        <dbReference type="Proteomes" id="UP000814033"/>
    </source>
</evidence>
<reference evidence="1" key="1">
    <citation type="submission" date="2021-02" db="EMBL/GenBank/DDBJ databases">
        <authorList>
            <consortium name="DOE Joint Genome Institute"/>
            <person name="Ahrendt S."/>
            <person name="Looney B.P."/>
            <person name="Miyauchi S."/>
            <person name="Morin E."/>
            <person name="Drula E."/>
            <person name="Courty P.E."/>
            <person name="Chicoki N."/>
            <person name="Fauchery L."/>
            <person name="Kohler A."/>
            <person name="Kuo A."/>
            <person name="Labutti K."/>
            <person name="Pangilinan J."/>
            <person name="Lipzen A."/>
            <person name="Riley R."/>
            <person name="Andreopoulos W."/>
            <person name="He G."/>
            <person name="Johnson J."/>
            <person name="Barry K.W."/>
            <person name="Grigoriev I.V."/>
            <person name="Nagy L."/>
            <person name="Hibbett D."/>
            <person name="Henrissat B."/>
            <person name="Matheny P.B."/>
            <person name="Labbe J."/>
            <person name="Martin F."/>
        </authorList>
    </citation>
    <scope>NUCLEOTIDE SEQUENCE</scope>
    <source>
        <strain evidence="1">FP105234-sp</strain>
    </source>
</reference>